<evidence type="ECO:0000313" key="2">
    <source>
        <dbReference type="EMBL" id="CAH1184565.1"/>
    </source>
</evidence>
<name>A0A9P0DWP7_PHYSR</name>
<dbReference type="Proteomes" id="UP001153712">
    <property type="component" value="Chromosome 4"/>
</dbReference>
<feature type="transmembrane region" description="Helical" evidence="1">
    <location>
        <begin position="41"/>
        <end position="59"/>
    </location>
</feature>
<dbReference type="OrthoDB" id="6764443at2759"/>
<dbReference type="EMBL" id="OU900097">
    <property type="protein sequence ID" value="CAH1184565.1"/>
    <property type="molecule type" value="Genomic_DNA"/>
</dbReference>
<gene>
    <name evidence="2" type="ORF">PHYEVI_LOCUS7762</name>
</gene>
<keyword evidence="1" id="KW-1133">Transmembrane helix</keyword>
<protein>
    <submittedName>
        <fullName evidence="2">Uncharacterized protein</fullName>
    </submittedName>
</protein>
<proteinExistence type="predicted"/>
<organism evidence="2 3">
    <name type="scientific">Phyllotreta striolata</name>
    <name type="common">Striped flea beetle</name>
    <name type="synonym">Crioceris striolata</name>
    <dbReference type="NCBI Taxonomy" id="444603"/>
    <lineage>
        <taxon>Eukaryota</taxon>
        <taxon>Metazoa</taxon>
        <taxon>Ecdysozoa</taxon>
        <taxon>Arthropoda</taxon>
        <taxon>Hexapoda</taxon>
        <taxon>Insecta</taxon>
        <taxon>Pterygota</taxon>
        <taxon>Neoptera</taxon>
        <taxon>Endopterygota</taxon>
        <taxon>Coleoptera</taxon>
        <taxon>Polyphaga</taxon>
        <taxon>Cucujiformia</taxon>
        <taxon>Chrysomeloidea</taxon>
        <taxon>Chrysomelidae</taxon>
        <taxon>Galerucinae</taxon>
        <taxon>Alticini</taxon>
        <taxon>Phyllotreta</taxon>
    </lineage>
</organism>
<evidence type="ECO:0000256" key="1">
    <source>
        <dbReference type="SAM" id="Phobius"/>
    </source>
</evidence>
<keyword evidence="1" id="KW-0812">Transmembrane</keyword>
<sequence length="271" mass="29231">RKIRREGSCQTIYAYHTVGITYVFIIVVISGLLLISLRCNMWVRGFIVGVIISSIFQLASSKPFLHNALLTLASSASASSSSPSAKLTNIADYTKKQEKVQELENEKRLTNTDIVNPIDSDEQTNNEATPSLIRKQLNKFLAKIQFLSTLSASQAPMDVEETAEGATATPKSEVKIEFDGPGEHIQRLTGSRKEYGIPLRINLEINEVAGNSTEAAEDAVEAAGSAEEAARVGQLGVFFAELFGSLVGLVYGAIAHINNAAQGNGELETTL</sequence>
<evidence type="ECO:0000313" key="3">
    <source>
        <dbReference type="Proteomes" id="UP001153712"/>
    </source>
</evidence>
<reference evidence="2" key="1">
    <citation type="submission" date="2022-01" db="EMBL/GenBank/DDBJ databases">
        <authorList>
            <person name="King R."/>
        </authorList>
    </citation>
    <scope>NUCLEOTIDE SEQUENCE</scope>
</reference>
<accession>A0A9P0DWP7</accession>
<keyword evidence="3" id="KW-1185">Reference proteome</keyword>
<feature type="transmembrane region" description="Helical" evidence="1">
    <location>
        <begin position="12"/>
        <end position="35"/>
    </location>
</feature>
<dbReference type="AlphaFoldDB" id="A0A9P0DWP7"/>
<keyword evidence="1" id="KW-0472">Membrane</keyword>
<feature type="non-terminal residue" evidence="2">
    <location>
        <position position="1"/>
    </location>
</feature>